<comment type="function">
    <text evidence="1">Conjugation of reduced glutathione to a wide number of exogenous and endogenous hydrophobic electrophiles.</text>
</comment>
<dbReference type="Gene3D" id="3.40.30.10">
    <property type="entry name" value="Glutaredoxin"/>
    <property type="match status" value="1"/>
</dbReference>
<dbReference type="InterPro" id="IPR003081">
    <property type="entry name" value="GST_mu"/>
</dbReference>
<name>A0A089X401_TETCI</name>
<evidence type="ECO:0000256" key="4">
    <source>
        <dbReference type="ARBA" id="ARBA00022679"/>
    </source>
</evidence>
<dbReference type="PROSITE" id="PS50404">
    <property type="entry name" value="GST_NTER"/>
    <property type="match status" value="1"/>
</dbReference>
<dbReference type="InterPro" id="IPR050213">
    <property type="entry name" value="GST_superfamily"/>
</dbReference>
<dbReference type="PROSITE" id="PS50405">
    <property type="entry name" value="GST_CTER"/>
    <property type="match status" value="1"/>
</dbReference>
<evidence type="ECO:0000256" key="6">
    <source>
        <dbReference type="ARBA" id="ARBA00071200"/>
    </source>
</evidence>
<evidence type="ECO:0000259" key="9">
    <source>
        <dbReference type="PROSITE" id="PS50405"/>
    </source>
</evidence>
<evidence type="ECO:0000256" key="5">
    <source>
        <dbReference type="ARBA" id="ARBA00047960"/>
    </source>
</evidence>
<dbReference type="Gene3D" id="1.20.1050.10">
    <property type="match status" value="1"/>
</dbReference>
<dbReference type="EMBL" id="KM076634">
    <property type="protein sequence ID" value="AIR95624.1"/>
    <property type="molecule type" value="mRNA"/>
</dbReference>
<dbReference type="PANTHER" id="PTHR11571">
    <property type="entry name" value="GLUTATHIONE S-TRANSFERASE"/>
    <property type="match status" value="1"/>
</dbReference>
<evidence type="ECO:0000256" key="3">
    <source>
        <dbReference type="ARBA" id="ARBA00012452"/>
    </source>
</evidence>
<organism evidence="10">
    <name type="scientific">Tetranychus cinnabarinus</name>
    <name type="common">Carmine spider mite</name>
    <name type="synonym">Acarus cinnabarinus</name>
    <dbReference type="NCBI Taxonomy" id="93129"/>
    <lineage>
        <taxon>Eukaryota</taxon>
        <taxon>Metazoa</taxon>
        <taxon>Ecdysozoa</taxon>
        <taxon>Arthropoda</taxon>
        <taxon>Chelicerata</taxon>
        <taxon>Arachnida</taxon>
        <taxon>Acari</taxon>
        <taxon>Acariformes</taxon>
        <taxon>Trombidiformes</taxon>
        <taxon>Prostigmata</taxon>
        <taxon>Eleutherengona</taxon>
        <taxon>Raphignathae</taxon>
        <taxon>Tetranychoidea</taxon>
        <taxon>Tetranychidae</taxon>
        <taxon>Tetranychus</taxon>
    </lineage>
</organism>
<dbReference type="SFLD" id="SFLDG01205">
    <property type="entry name" value="AMPS.1"/>
    <property type="match status" value="1"/>
</dbReference>
<dbReference type="SFLD" id="SFLDG00363">
    <property type="entry name" value="AMPS_(cytGST):_Alpha-__Mu-__Pi"/>
    <property type="match status" value="1"/>
</dbReference>
<dbReference type="SUPFAM" id="SSF47616">
    <property type="entry name" value="GST C-terminal domain-like"/>
    <property type="match status" value="1"/>
</dbReference>
<evidence type="ECO:0000256" key="2">
    <source>
        <dbReference type="ARBA" id="ARBA00005861"/>
    </source>
</evidence>
<dbReference type="InterPro" id="IPR040079">
    <property type="entry name" value="Glutathione_S-Trfase"/>
</dbReference>
<dbReference type="FunFam" id="3.40.30.10:FF:000019">
    <property type="entry name" value="Glutathione S-transferase Mu"/>
    <property type="match status" value="1"/>
</dbReference>
<dbReference type="SFLD" id="SFLDS00019">
    <property type="entry name" value="Glutathione_Transferase_(cytos"/>
    <property type="match status" value="1"/>
</dbReference>
<protein>
    <recommendedName>
        <fullName evidence="6">Glutathione S-transferase</fullName>
        <ecNumber evidence="3">2.5.1.18</ecNumber>
    </recommendedName>
    <alternativeName>
        <fullName evidence="7">GST class-mu</fullName>
    </alternativeName>
</protein>
<evidence type="ECO:0000313" key="10">
    <source>
        <dbReference type="EMBL" id="AIR95624.1"/>
    </source>
</evidence>
<dbReference type="PRINTS" id="PR01267">
    <property type="entry name" value="GSTRNSFRASEM"/>
</dbReference>
<evidence type="ECO:0000259" key="8">
    <source>
        <dbReference type="PROSITE" id="PS50404"/>
    </source>
</evidence>
<feature type="domain" description="GST C-terminal" evidence="9">
    <location>
        <begin position="90"/>
        <end position="208"/>
    </location>
</feature>
<keyword evidence="4" id="KW-0808">Transferase</keyword>
<dbReference type="GO" id="GO:0004364">
    <property type="term" value="F:glutathione transferase activity"/>
    <property type="evidence" value="ECO:0007669"/>
    <property type="project" value="UniProtKB-EC"/>
</dbReference>
<dbReference type="InterPro" id="IPR010987">
    <property type="entry name" value="Glutathione-S-Trfase_C-like"/>
</dbReference>
<proteinExistence type="evidence at transcript level"/>
<dbReference type="InterPro" id="IPR036282">
    <property type="entry name" value="Glutathione-S-Trfase_C_sf"/>
</dbReference>
<reference evidence="10" key="1">
    <citation type="submission" date="2014-06" db="EMBL/GenBank/DDBJ databases">
        <title>Sequence cloning of GSTs from T. cinnabarinus.</title>
        <authorList>
            <person name="Shen G."/>
        </authorList>
    </citation>
    <scope>NUCLEOTIDE SEQUENCE</scope>
</reference>
<accession>A0A089X401</accession>
<evidence type="ECO:0000256" key="1">
    <source>
        <dbReference type="ARBA" id="ARBA00003701"/>
    </source>
</evidence>
<comment type="catalytic activity">
    <reaction evidence="5">
        <text>RX + glutathione = an S-substituted glutathione + a halide anion + H(+)</text>
        <dbReference type="Rhea" id="RHEA:16437"/>
        <dbReference type="ChEBI" id="CHEBI:15378"/>
        <dbReference type="ChEBI" id="CHEBI:16042"/>
        <dbReference type="ChEBI" id="CHEBI:17792"/>
        <dbReference type="ChEBI" id="CHEBI:57925"/>
        <dbReference type="ChEBI" id="CHEBI:90779"/>
        <dbReference type="EC" id="2.5.1.18"/>
    </reaction>
</comment>
<feature type="domain" description="GST N-terminal" evidence="8">
    <location>
        <begin position="1"/>
        <end position="88"/>
    </location>
</feature>
<dbReference type="EC" id="2.5.1.18" evidence="3"/>
<evidence type="ECO:0000256" key="7">
    <source>
        <dbReference type="ARBA" id="ARBA00081375"/>
    </source>
</evidence>
<dbReference type="Pfam" id="PF02798">
    <property type="entry name" value="GST_N"/>
    <property type="match status" value="1"/>
</dbReference>
<dbReference type="CDD" id="cd03075">
    <property type="entry name" value="GST_N_Mu"/>
    <property type="match status" value="1"/>
</dbReference>
<dbReference type="Pfam" id="PF14497">
    <property type="entry name" value="GST_C_3"/>
    <property type="match status" value="1"/>
</dbReference>
<dbReference type="FunFam" id="1.20.1050.10:FF:000003">
    <property type="entry name" value="Glutathione S-transferase 2"/>
    <property type="match status" value="1"/>
</dbReference>
<dbReference type="InterPro" id="IPR004045">
    <property type="entry name" value="Glutathione_S-Trfase_N"/>
</dbReference>
<comment type="similarity">
    <text evidence="2">Belongs to the GST superfamily. Mu family.</text>
</comment>
<dbReference type="AlphaFoldDB" id="A0A089X401"/>
<sequence length="224" mass="26288">MAPVLGYWNIRGLAQPIRLLLNYKEAVYEDKRYNYGPAPDFSREEWNKEKYSLGLSFPNLPYYIDGDTKLTQSKAILRHLARKYELDGQTESEKQRIDQLCYQLTDLMSSFTSMCYNPDFEKLKPDYVKGLPEKLKSLAQFLGENKFVTGENLSFVDFLLFEFIDQQLYLLPSCLNEFPNLKDFHSSFKAIPTIEKYLKSDQYIKWPLNGDRAKFGSRHNLPEE</sequence>
<dbReference type="InterPro" id="IPR004046">
    <property type="entry name" value="GST_C"/>
</dbReference>
<dbReference type="GO" id="GO:0006749">
    <property type="term" value="P:glutathione metabolic process"/>
    <property type="evidence" value="ECO:0007669"/>
    <property type="project" value="TreeGrafter"/>
</dbReference>
<dbReference type="SMR" id="A0A089X401"/>
<dbReference type="InterPro" id="IPR036249">
    <property type="entry name" value="Thioredoxin-like_sf"/>
</dbReference>
<dbReference type="PANTHER" id="PTHR11571:SF222">
    <property type="entry name" value="GLUTATHIONE TRANSFERASE"/>
    <property type="match status" value="1"/>
</dbReference>
<dbReference type="GO" id="GO:0042802">
    <property type="term" value="F:identical protein binding"/>
    <property type="evidence" value="ECO:0007669"/>
    <property type="project" value="UniProtKB-ARBA"/>
</dbReference>
<dbReference type="SUPFAM" id="SSF52833">
    <property type="entry name" value="Thioredoxin-like"/>
    <property type="match status" value="1"/>
</dbReference>